<dbReference type="AlphaFoldDB" id="A0A543CT72"/>
<dbReference type="EMBL" id="VFOZ01000001">
    <property type="protein sequence ID" value="TQM00306.1"/>
    <property type="molecule type" value="Genomic_DNA"/>
</dbReference>
<comment type="caution">
    <text evidence="2">The sequence shown here is derived from an EMBL/GenBank/DDBJ whole genome shotgun (WGS) entry which is preliminary data.</text>
</comment>
<feature type="region of interest" description="Disordered" evidence="1">
    <location>
        <begin position="216"/>
        <end position="236"/>
    </location>
</feature>
<gene>
    <name evidence="2" type="ORF">FB559_6017</name>
</gene>
<evidence type="ECO:0000313" key="2">
    <source>
        <dbReference type="EMBL" id="TQM00306.1"/>
    </source>
</evidence>
<feature type="region of interest" description="Disordered" evidence="1">
    <location>
        <begin position="1"/>
        <end position="25"/>
    </location>
</feature>
<evidence type="ECO:0000313" key="3">
    <source>
        <dbReference type="Proteomes" id="UP000316096"/>
    </source>
</evidence>
<feature type="region of interest" description="Disordered" evidence="1">
    <location>
        <begin position="381"/>
        <end position="401"/>
    </location>
</feature>
<protein>
    <submittedName>
        <fullName evidence="2">Uncharacterized protein</fullName>
    </submittedName>
</protein>
<name>A0A543CT72_9ACTN</name>
<organism evidence="2 3">
    <name type="scientific">Actinoallomurus bryophytorum</name>
    <dbReference type="NCBI Taxonomy" id="1490222"/>
    <lineage>
        <taxon>Bacteria</taxon>
        <taxon>Bacillati</taxon>
        <taxon>Actinomycetota</taxon>
        <taxon>Actinomycetes</taxon>
        <taxon>Streptosporangiales</taxon>
        <taxon>Thermomonosporaceae</taxon>
        <taxon>Actinoallomurus</taxon>
    </lineage>
</organism>
<feature type="compositionally biased region" description="Polar residues" evidence="1">
    <location>
        <begin position="389"/>
        <end position="399"/>
    </location>
</feature>
<accession>A0A543CT72</accession>
<evidence type="ECO:0000256" key="1">
    <source>
        <dbReference type="SAM" id="MobiDB-lite"/>
    </source>
</evidence>
<feature type="compositionally biased region" description="Basic and acidic residues" evidence="1">
    <location>
        <begin position="216"/>
        <end position="228"/>
    </location>
</feature>
<reference evidence="2 3" key="1">
    <citation type="submission" date="2019-06" db="EMBL/GenBank/DDBJ databases">
        <title>Sequencing the genomes of 1000 actinobacteria strains.</title>
        <authorList>
            <person name="Klenk H.-P."/>
        </authorList>
    </citation>
    <scope>NUCLEOTIDE SEQUENCE [LARGE SCALE GENOMIC DNA]</scope>
    <source>
        <strain evidence="2 3">DSM 102200</strain>
    </source>
</reference>
<keyword evidence="3" id="KW-1185">Reference proteome</keyword>
<dbReference type="Proteomes" id="UP000316096">
    <property type="component" value="Unassembled WGS sequence"/>
</dbReference>
<proteinExistence type="predicted"/>
<sequence length="420" mass="45879">MRFTVHGPAQRPASPRGHRPPDGDVLGRIHVRMIGVPTGATTEDRLALTAFRSTVPTGIANLRSERGIDPLHPARRLVLQTCHQQAPSSSVNGPVQARLGTDVLARDLNGATRGTDHIADLQIFYTDAVETAGKVGGGLLNPIFAPIGLTRPQSTERGLDPLSPVRVPLRACQSPLQPQQTLRLTFPEARHHQQLASRQRRRDCHTTIHTDDLTGVRPADRWRDHGEGDMPASSPISVDTKRLDLIGDCAGPAEPHPADLGDSHCTTFAGYAAYVPLVSAFSDDAESLVPARLAPRWPTVGSGEQVGHSLGEVPKCLLLHRMGPGRQPCEFSSRLSQLARLFRITRRARSPWTPMRVLLYSEIPYKAGMCAVLQERLLLGRRGRKPKSHTNTPTATTDNQGRERCVLPGLKTGIVMPRIR</sequence>